<name>A0AAV4NJF4_CAEEX</name>
<dbReference type="AlphaFoldDB" id="A0AAV4NJF4"/>
<evidence type="ECO:0000313" key="2">
    <source>
        <dbReference type="Proteomes" id="UP001054945"/>
    </source>
</evidence>
<evidence type="ECO:0008006" key="3">
    <source>
        <dbReference type="Google" id="ProtNLM"/>
    </source>
</evidence>
<reference evidence="1 2" key="1">
    <citation type="submission" date="2021-06" db="EMBL/GenBank/DDBJ databases">
        <title>Caerostris extrusa draft genome.</title>
        <authorList>
            <person name="Kono N."/>
            <person name="Arakawa K."/>
        </authorList>
    </citation>
    <scope>NUCLEOTIDE SEQUENCE [LARGE SCALE GENOMIC DNA]</scope>
</reference>
<evidence type="ECO:0000313" key="1">
    <source>
        <dbReference type="EMBL" id="GIX83973.1"/>
    </source>
</evidence>
<proteinExistence type="predicted"/>
<dbReference type="EMBL" id="BPLR01020920">
    <property type="protein sequence ID" value="GIX83973.1"/>
    <property type="molecule type" value="Genomic_DNA"/>
</dbReference>
<gene>
    <name evidence="1" type="ORF">CEXT_658851</name>
</gene>
<keyword evidence="2" id="KW-1185">Reference proteome</keyword>
<protein>
    <recommendedName>
        <fullName evidence="3">RNase H type-1 domain-containing protein</fullName>
    </recommendedName>
</protein>
<sequence length="124" mass="14117">MFQIKHLRKEISNPRSCLPPRSNNISKANSTSVEQNIFHWSHYNDKLQGTLIYTDGSKMINRVGGAFVAYQSNVEVHHPMLELNNEATVYMAEIQPLIRPLNAALPRAYHPQISSPTLDQCCLR</sequence>
<accession>A0AAV4NJF4</accession>
<organism evidence="1 2">
    <name type="scientific">Caerostris extrusa</name>
    <name type="common">Bark spider</name>
    <name type="synonym">Caerostris bankana</name>
    <dbReference type="NCBI Taxonomy" id="172846"/>
    <lineage>
        <taxon>Eukaryota</taxon>
        <taxon>Metazoa</taxon>
        <taxon>Ecdysozoa</taxon>
        <taxon>Arthropoda</taxon>
        <taxon>Chelicerata</taxon>
        <taxon>Arachnida</taxon>
        <taxon>Araneae</taxon>
        <taxon>Araneomorphae</taxon>
        <taxon>Entelegynae</taxon>
        <taxon>Araneoidea</taxon>
        <taxon>Araneidae</taxon>
        <taxon>Caerostris</taxon>
    </lineage>
</organism>
<comment type="caution">
    <text evidence="1">The sequence shown here is derived from an EMBL/GenBank/DDBJ whole genome shotgun (WGS) entry which is preliminary data.</text>
</comment>
<dbReference type="Proteomes" id="UP001054945">
    <property type="component" value="Unassembled WGS sequence"/>
</dbReference>